<dbReference type="Gene3D" id="3.30.420.40">
    <property type="match status" value="1"/>
</dbReference>
<dbReference type="STRING" id="417373.GCA_001570685_00789"/>
<dbReference type="AlphaFoldDB" id="A0A0R1UR26"/>
<dbReference type="OrthoDB" id="9807195at2"/>
<proteinExistence type="inferred from homology"/>
<evidence type="ECO:0000256" key="1">
    <source>
        <dbReference type="ARBA" id="ARBA00007125"/>
    </source>
</evidence>
<evidence type="ECO:0000313" key="3">
    <source>
        <dbReference type="EMBL" id="KRL95623.1"/>
    </source>
</evidence>
<protein>
    <submittedName>
        <fullName evidence="3">Exopolyphosphatase</fullName>
    </submittedName>
</protein>
<dbReference type="Proteomes" id="UP000051084">
    <property type="component" value="Unassembled WGS sequence"/>
</dbReference>
<gene>
    <name evidence="3" type="ORF">FC21_GL000727</name>
</gene>
<dbReference type="PATRIC" id="fig|1423742.4.peg.756"/>
<dbReference type="InterPro" id="IPR043129">
    <property type="entry name" value="ATPase_NBD"/>
</dbReference>
<dbReference type="InterPro" id="IPR003695">
    <property type="entry name" value="Ppx_GppA_N"/>
</dbReference>
<evidence type="ECO:0000259" key="2">
    <source>
        <dbReference type="Pfam" id="PF02541"/>
    </source>
</evidence>
<dbReference type="InterPro" id="IPR050273">
    <property type="entry name" value="GppA/Ppx_hydrolase"/>
</dbReference>
<dbReference type="Pfam" id="PF02541">
    <property type="entry name" value="Ppx-GppA"/>
    <property type="match status" value="1"/>
</dbReference>
<dbReference type="EMBL" id="AZGC01000018">
    <property type="protein sequence ID" value="KRL95623.1"/>
    <property type="molecule type" value="Genomic_DNA"/>
</dbReference>
<dbReference type="RefSeq" id="WP_056995386.1">
    <property type="nucleotide sequence ID" value="NZ_AZGC01000018.1"/>
</dbReference>
<dbReference type="SUPFAM" id="SSF53067">
    <property type="entry name" value="Actin-like ATPase domain"/>
    <property type="match status" value="2"/>
</dbReference>
<comment type="caution">
    <text evidence="3">The sequence shown here is derived from an EMBL/GenBank/DDBJ whole genome shotgun (WGS) entry which is preliminary data.</text>
</comment>
<dbReference type="PANTHER" id="PTHR30005">
    <property type="entry name" value="EXOPOLYPHOSPHATASE"/>
    <property type="match status" value="1"/>
</dbReference>
<reference evidence="3 4" key="1">
    <citation type="journal article" date="2015" name="Genome Announc.">
        <title>Expanding the biotechnology potential of lactobacilli through comparative genomics of 213 strains and associated genera.</title>
        <authorList>
            <person name="Sun Z."/>
            <person name="Harris H.M."/>
            <person name="McCann A."/>
            <person name="Guo C."/>
            <person name="Argimon S."/>
            <person name="Zhang W."/>
            <person name="Yang X."/>
            <person name="Jeffery I.B."/>
            <person name="Cooney J.C."/>
            <person name="Kagawa T.F."/>
            <person name="Liu W."/>
            <person name="Song Y."/>
            <person name="Salvetti E."/>
            <person name="Wrobel A."/>
            <person name="Rasinkangas P."/>
            <person name="Parkhill J."/>
            <person name="Rea M.C."/>
            <person name="O'Sullivan O."/>
            <person name="Ritari J."/>
            <person name="Douillard F.P."/>
            <person name="Paul Ross R."/>
            <person name="Yang R."/>
            <person name="Briner A.E."/>
            <person name="Felis G.E."/>
            <person name="de Vos W.M."/>
            <person name="Barrangou R."/>
            <person name="Klaenhammer T.R."/>
            <person name="Caufield P.W."/>
            <person name="Cui Y."/>
            <person name="Zhang H."/>
            <person name="O'Toole P.W."/>
        </authorList>
    </citation>
    <scope>NUCLEOTIDE SEQUENCE [LARGE SCALE GENOMIC DNA]</scope>
    <source>
        <strain evidence="3 4">DSM 18793</strain>
    </source>
</reference>
<feature type="domain" description="Ppx/GppA phosphatase N-terminal" evidence="2">
    <location>
        <begin position="23"/>
        <end position="307"/>
    </location>
</feature>
<dbReference type="CDD" id="cd24052">
    <property type="entry name" value="ASKHA_NBD_HpPPX-GppA-like"/>
    <property type="match status" value="1"/>
</dbReference>
<sequence>MSNFVVIDLGSNSVRLRINHLHANGTFYLTHQAKEFVRLSENMGPEKTLKEVPIKRTLAALLKFKMIYEELPDCHVVAVATAAVRQATNQADFLIRVKDEVGLKLRILTGDEEAYLDYLGVSNTLPISKGLIMDTGGASTELIDVKHGKMKHRISIPWGSVNLSQTFKLNDQISASDLFRAMNQVSASFAQVGWINHDIKGPLIVIGGSNRTIAKIRRRQLTTVNSELLELHGMHLPKQEIFDIMAHGLSLNQSQRKNIPGLAKVRADVIIGGWIPLMVILQELKLPEVIFSNHGLREGLLYEFLQSKEKIKRD</sequence>
<accession>A0A0R1UR26</accession>
<dbReference type="PANTHER" id="PTHR30005:SF0">
    <property type="entry name" value="RETROGRADE REGULATION PROTEIN 2"/>
    <property type="match status" value="1"/>
</dbReference>
<name>A0A0R1UR26_9LACO</name>
<comment type="similarity">
    <text evidence="1">Belongs to the GppA/Ppx family.</text>
</comment>
<organism evidence="3 4">
    <name type="scientific">Limosilactobacillus equigenerosi DSM 18793 = JCM 14505</name>
    <dbReference type="NCBI Taxonomy" id="1423742"/>
    <lineage>
        <taxon>Bacteria</taxon>
        <taxon>Bacillati</taxon>
        <taxon>Bacillota</taxon>
        <taxon>Bacilli</taxon>
        <taxon>Lactobacillales</taxon>
        <taxon>Lactobacillaceae</taxon>
        <taxon>Limosilactobacillus</taxon>
    </lineage>
</organism>
<dbReference type="Gene3D" id="3.30.420.150">
    <property type="entry name" value="Exopolyphosphatase. Domain 2"/>
    <property type="match status" value="1"/>
</dbReference>
<keyword evidence="4" id="KW-1185">Reference proteome</keyword>
<evidence type="ECO:0000313" key="4">
    <source>
        <dbReference type="Proteomes" id="UP000051084"/>
    </source>
</evidence>